<accession>A0A8B0SV14</accession>
<proteinExistence type="predicted"/>
<dbReference type="AlphaFoldDB" id="A0A8B0SV14"/>
<sequence length="74" mass="8409">MFRHNQDMIGQFINFMFDTFFACEKSITIDSAFRSPSRIISTIRLSPISPASASRKLKSMTVRSLIKKVSPLPL</sequence>
<keyword evidence="1" id="KW-0614">Plasmid</keyword>
<name>A0A8B0SV14_KLEPN</name>
<protein>
    <submittedName>
        <fullName evidence="1">Uncharacterized protein</fullName>
    </submittedName>
</protein>
<geneLocation type="plasmid" evidence="1">
    <name>p17-15-vir-like</name>
</geneLocation>
<dbReference type="EMBL" id="MN956836">
    <property type="protein sequence ID" value="QTX14859.1"/>
    <property type="molecule type" value="Genomic_DNA"/>
</dbReference>
<organism evidence="1">
    <name type="scientific">Klebsiella pneumoniae</name>
    <dbReference type="NCBI Taxonomy" id="573"/>
    <lineage>
        <taxon>Bacteria</taxon>
        <taxon>Pseudomonadati</taxon>
        <taxon>Pseudomonadota</taxon>
        <taxon>Gammaproteobacteria</taxon>
        <taxon>Enterobacterales</taxon>
        <taxon>Enterobacteriaceae</taxon>
        <taxon>Klebsiella/Raoultella group</taxon>
        <taxon>Klebsiella</taxon>
        <taxon>Klebsiella pneumoniae complex</taxon>
    </lineage>
</organism>
<reference evidence="1" key="1">
    <citation type="submission" date="2020-01" db="EMBL/GenBank/DDBJ databases">
        <authorList>
            <person name="Qin S."/>
        </authorList>
    </citation>
    <scope>NUCLEOTIDE SEQUENCE</scope>
    <source>
        <strain evidence="1">CVir17-16-YZ6g</strain>
        <plasmid evidence="1">p17-15-vir-like</plasmid>
    </source>
</reference>
<evidence type="ECO:0000313" key="1">
    <source>
        <dbReference type="EMBL" id="QTX14859.1"/>
    </source>
</evidence>